<comment type="caution">
    <text evidence="3">The sequence shown here is derived from an EMBL/GenBank/DDBJ whole genome shotgun (WGS) entry which is preliminary data.</text>
</comment>
<dbReference type="GO" id="GO:0020037">
    <property type="term" value="F:heme binding"/>
    <property type="evidence" value="ECO:0007669"/>
    <property type="project" value="InterPro"/>
</dbReference>
<dbReference type="SUPFAM" id="SSF48264">
    <property type="entry name" value="Cytochrome P450"/>
    <property type="match status" value="1"/>
</dbReference>
<dbReference type="PROSITE" id="PS00086">
    <property type="entry name" value="CYTOCHROME_P450"/>
    <property type="match status" value="1"/>
</dbReference>
<comment type="similarity">
    <text evidence="1">Belongs to the cytochrome P450 family.</text>
</comment>
<evidence type="ECO:0000256" key="2">
    <source>
        <dbReference type="SAM" id="MobiDB-lite"/>
    </source>
</evidence>
<feature type="compositionally biased region" description="Basic and acidic residues" evidence="2">
    <location>
        <begin position="436"/>
        <end position="454"/>
    </location>
</feature>
<accession>A0A9W6PR57</accession>
<dbReference type="Proteomes" id="UP001165124">
    <property type="component" value="Unassembled WGS sequence"/>
</dbReference>
<dbReference type="Gene3D" id="1.10.630.10">
    <property type="entry name" value="Cytochrome P450"/>
    <property type="match status" value="1"/>
</dbReference>
<evidence type="ECO:0000256" key="1">
    <source>
        <dbReference type="ARBA" id="ARBA00010617"/>
    </source>
</evidence>
<keyword evidence="4" id="KW-1185">Reference proteome</keyword>
<dbReference type="InterPro" id="IPR036396">
    <property type="entry name" value="Cyt_P450_sf"/>
</dbReference>
<dbReference type="PANTHER" id="PTHR46696">
    <property type="entry name" value="P450, PUTATIVE (EUROFUNG)-RELATED"/>
    <property type="match status" value="1"/>
</dbReference>
<dbReference type="PANTHER" id="PTHR46696:SF1">
    <property type="entry name" value="CYTOCHROME P450 YJIB-RELATED"/>
    <property type="match status" value="1"/>
</dbReference>
<dbReference type="InterPro" id="IPR017972">
    <property type="entry name" value="Cyt_P450_CS"/>
</dbReference>
<dbReference type="AlphaFoldDB" id="A0A9W6PR57"/>
<dbReference type="InterPro" id="IPR002397">
    <property type="entry name" value="Cyt_P450_B"/>
</dbReference>
<proteinExistence type="inferred from homology"/>
<evidence type="ECO:0000313" key="4">
    <source>
        <dbReference type="Proteomes" id="UP001165124"/>
    </source>
</evidence>
<feature type="region of interest" description="Disordered" evidence="2">
    <location>
        <begin position="435"/>
        <end position="484"/>
    </location>
</feature>
<evidence type="ECO:0000313" key="3">
    <source>
        <dbReference type="EMBL" id="GLW61980.1"/>
    </source>
</evidence>
<feature type="compositionally biased region" description="Low complexity" evidence="2">
    <location>
        <begin position="11"/>
        <end position="26"/>
    </location>
</feature>
<dbReference type="GO" id="GO:0005506">
    <property type="term" value="F:iron ion binding"/>
    <property type="evidence" value="ECO:0007669"/>
    <property type="project" value="InterPro"/>
</dbReference>
<dbReference type="RefSeq" id="WP_217998562.1">
    <property type="nucleotide sequence ID" value="NZ_BSRZ01000001.1"/>
</dbReference>
<dbReference type="PRINTS" id="PR00359">
    <property type="entry name" value="BP450"/>
</dbReference>
<sequence length="498" mass="53766">MTTERLDDETGAASEPAGGEPEFAAAQTGAQPQPVAPTRDEAGAARTTTGRTPLYGPEFAADPHATYAKLRRYGSFAPVELAPGVPATLAIGYDAVLEVLRDDLTFKHDPRGWQKTVPPDCPVLPMMGYRPNALHTDGTHHARLRGAITDAMARIDTTTLRGYVERNADKLIRLMGPMGEADLLKDYAVVLPLLVFMELFGCPPDIAQQLMYGVSAIFQVEDVQKGNAALSDGARRLIEMKRERPGADVTSWLIAHPARLNDEELLHNLVLLLGAGTEPTQNLIANGLLLLLSDDRFAGDLSGGSVPVEDAIEEVLWTDPPIANYAARFLDRETEYMGTVLPANQPIVISFAAANTDPSKATDQRVGNRAHVSWGAGPHACPAKSHARLIASVAIERLLDGLPDVQLAVPKHRLEWRPGPFHRSLKALPVTFPPVRDPDQAWHAQNDEQDREAEAEATPAQHAAVPAAAGAAQQAAPAPSGPVPRRLMDAITRWWNGE</sequence>
<feature type="region of interest" description="Disordered" evidence="2">
    <location>
        <begin position="1"/>
        <end position="59"/>
    </location>
</feature>
<dbReference type="GO" id="GO:0004497">
    <property type="term" value="F:monooxygenase activity"/>
    <property type="evidence" value="ECO:0007669"/>
    <property type="project" value="InterPro"/>
</dbReference>
<organism evidence="3 4">
    <name type="scientific">Actinomadura rubrobrunea</name>
    <dbReference type="NCBI Taxonomy" id="115335"/>
    <lineage>
        <taxon>Bacteria</taxon>
        <taxon>Bacillati</taxon>
        <taxon>Actinomycetota</taxon>
        <taxon>Actinomycetes</taxon>
        <taxon>Streptosporangiales</taxon>
        <taxon>Thermomonosporaceae</taxon>
        <taxon>Actinomadura</taxon>
    </lineage>
</organism>
<protein>
    <submittedName>
        <fullName evidence="3">Cytochrome P450</fullName>
    </submittedName>
</protein>
<feature type="compositionally biased region" description="Acidic residues" evidence="2">
    <location>
        <begin position="1"/>
        <end position="10"/>
    </location>
</feature>
<reference evidence="3" key="1">
    <citation type="submission" date="2023-02" db="EMBL/GenBank/DDBJ databases">
        <title>Actinomadura rubrobrunea NBRC 14622.</title>
        <authorList>
            <person name="Ichikawa N."/>
            <person name="Sato H."/>
            <person name="Tonouchi N."/>
        </authorList>
    </citation>
    <scope>NUCLEOTIDE SEQUENCE</scope>
    <source>
        <strain evidence="3">NBRC 14622</strain>
    </source>
</reference>
<gene>
    <name evidence="3" type="ORF">Arub01_02240</name>
</gene>
<dbReference type="EMBL" id="BSRZ01000001">
    <property type="protein sequence ID" value="GLW61980.1"/>
    <property type="molecule type" value="Genomic_DNA"/>
</dbReference>
<feature type="compositionally biased region" description="Low complexity" evidence="2">
    <location>
        <begin position="456"/>
        <end position="478"/>
    </location>
</feature>
<name>A0A9W6PR57_9ACTN</name>
<dbReference type="GO" id="GO:0016705">
    <property type="term" value="F:oxidoreductase activity, acting on paired donors, with incorporation or reduction of molecular oxygen"/>
    <property type="evidence" value="ECO:0007669"/>
    <property type="project" value="InterPro"/>
</dbReference>